<dbReference type="GO" id="GO:0005634">
    <property type="term" value="C:nucleus"/>
    <property type="evidence" value="ECO:0007669"/>
    <property type="project" value="TreeGrafter"/>
</dbReference>
<dbReference type="PANTHER" id="PTHR11728:SF8">
    <property type="entry name" value="GLYCEROL-3-PHOSPHATE DEHYDROGENASE [NAD(+)]-RELATED"/>
    <property type="match status" value="1"/>
</dbReference>
<evidence type="ECO:0000256" key="2">
    <source>
        <dbReference type="ARBA" id="ARBA00013218"/>
    </source>
</evidence>
<dbReference type="InterPro" id="IPR013328">
    <property type="entry name" value="6PGD_dom2"/>
</dbReference>
<keyword evidence="4 7" id="KW-0520">NAD</keyword>
<name>F9XFJ5_ZYMTI</name>
<dbReference type="RefSeq" id="XP_003851199.1">
    <property type="nucleotide sequence ID" value="XM_003851151.1"/>
</dbReference>
<organism evidence="11 12">
    <name type="scientific">Zymoseptoria tritici (strain CBS 115943 / IPO323)</name>
    <name type="common">Speckled leaf blotch fungus</name>
    <name type="synonym">Septoria tritici</name>
    <dbReference type="NCBI Taxonomy" id="336722"/>
    <lineage>
        <taxon>Eukaryota</taxon>
        <taxon>Fungi</taxon>
        <taxon>Dikarya</taxon>
        <taxon>Ascomycota</taxon>
        <taxon>Pezizomycotina</taxon>
        <taxon>Dothideomycetes</taxon>
        <taxon>Dothideomycetidae</taxon>
        <taxon>Mycosphaerellales</taxon>
        <taxon>Mycosphaerellaceae</taxon>
        <taxon>Zymoseptoria</taxon>
    </lineage>
</organism>
<accession>F9XFJ5</accession>
<dbReference type="Gene3D" id="3.10.20.90">
    <property type="entry name" value="Phosphatidylinositol 3-kinase Catalytic Subunit, Chain A, domain 1"/>
    <property type="match status" value="1"/>
</dbReference>
<dbReference type="eggNOG" id="KOG2711">
    <property type="taxonomic scope" value="Eukaryota"/>
</dbReference>
<evidence type="ECO:0000256" key="9">
    <source>
        <dbReference type="SAM" id="MobiDB-lite"/>
    </source>
</evidence>
<dbReference type="InterPro" id="IPR029071">
    <property type="entry name" value="Ubiquitin-like_domsf"/>
</dbReference>
<dbReference type="GO" id="GO:0141152">
    <property type="term" value="F:glycerol-3-phosphate dehydrogenase (NAD+) activity"/>
    <property type="evidence" value="ECO:0007669"/>
    <property type="project" value="UniProtKB-UniRule"/>
</dbReference>
<dbReference type="PROSITE" id="PS50330">
    <property type="entry name" value="UIM"/>
    <property type="match status" value="1"/>
</dbReference>
<evidence type="ECO:0000313" key="11">
    <source>
        <dbReference type="EMBL" id="EGP86175.1"/>
    </source>
</evidence>
<dbReference type="AlphaFoldDB" id="F9XFJ5"/>
<dbReference type="PRINTS" id="PR00077">
    <property type="entry name" value="GPDHDRGNASE"/>
</dbReference>
<dbReference type="PANTHER" id="PTHR11728">
    <property type="entry name" value="GLYCEROL-3-PHOSPHATE DEHYDROGENASE"/>
    <property type="match status" value="1"/>
</dbReference>
<gene>
    <name evidence="11" type="ORF">MYCGRDRAFT_110147</name>
</gene>
<keyword evidence="12" id="KW-1185">Reference proteome</keyword>
<evidence type="ECO:0000259" key="10">
    <source>
        <dbReference type="PROSITE" id="PS50033"/>
    </source>
</evidence>
<dbReference type="STRING" id="336722.F9XFJ5"/>
<dbReference type="OrthoDB" id="270602at2759"/>
<dbReference type="EC" id="1.1.1.8" evidence="2 8"/>
<evidence type="ECO:0000256" key="3">
    <source>
        <dbReference type="ARBA" id="ARBA00023002"/>
    </source>
</evidence>
<dbReference type="InterPro" id="IPR006109">
    <property type="entry name" value="G3P_DH_NAD-dep_C"/>
</dbReference>
<evidence type="ECO:0000256" key="7">
    <source>
        <dbReference type="RuleBase" id="RU000437"/>
    </source>
</evidence>
<dbReference type="Pfam" id="PF01210">
    <property type="entry name" value="NAD_Gly3P_dh_N"/>
    <property type="match status" value="1"/>
</dbReference>
<sequence>MDEQIGTFCAFTDATPEQAQRFLALTESNVEQAVELFYSSPDLGAAPAAAPPARAPAPQTSNSNAPITIDDDDDEMDDFEEDDVQETGSRAVPQAGHSVEDDEAMARRLQEEMYGARGGGSAGGAGMGYDEDGVRAPMAARTETLIGPGSSDWRTDPNEMNAAIAQQLMNRHQRRAAPGIFNQRESRSIWANDDPTNPAVHNEVLSRATGGASDQTSKANLLAELFRPPFDLISQQPFSAARDDGKENEKWIIVNVQDPSIFDCQVLNRDIWKNQSIRDTIKEHFIFLQYNKDDPRGQEYVNYYFSNMRDSEDAYPHIAIVDPRTGEQVKTWSGSPGPKPADFLMDLHEFLDRYSLKMTKKNPVQTKRKEAKKDVTRMSEEEQLELALQASMANGSTSGPKDEDPDALTKSINDLSNGKGKAPATADSAMDVDEPSASSSKPPKQDTPFSLISSTSPHEEPTDPATTARIQFRHSGGRVVRRFNLDDPVRRIYEWLKASPLEGKDGVKFEMVSGGKNLIEMLDSTVKEAGLSGGTVMVDRLRLSSPLQPHRNELANKRTSTSCSVRTNTTSRPPLNGARPRPSPTTTTPTILSSIPPQPRNMASQATHTKKHKVAVIGSGNWGTTIAKVIAESVVENPDLFEPEIQMWMFEEEVSIPKDSKHYSSSSELSTKPQKLTHLTNTLHENIKYLPNIAIPKNIIANPDLSSTVKDATILIFNLPHQFISRICSDLQGKIVPYARGISCIKGVSVSDAGCELFSESIGSKLGIYCGALSGANIATEVALEKFSETTVAYDPPEMDSRANSRSASPSSRGKADVSIPDGQRATLAPVPKELPPLTHGNIKKLFHRPYFHVRLVHDVAGVSLGGALKNIVALAAGFVDGLGWGDNAKAAVMRVGMLEQVKFGKQFFGGSVRTETFTEESCGVADMITSCSGGRNFRCAKMSVVEGVAIGEVEERELNGQKLQGTSTAYEVNSFLKAQGCEKEYPLFTAVYEILEGKRKPEEIPRLIERGDE</sequence>
<dbReference type="CDD" id="cd02958">
    <property type="entry name" value="UAS"/>
    <property type="match status" value="1"/>
</dbReference>
<dbReference type="Proteomes" id="UP000008062">
    <property type="component" value="Chromosome 7"/>
</dbReference>
<feature type="domain" description="UBX" evidence="10">
    <location>
        <begin position="475"/>
        <end position="539"/>
    </location>
</feature>
<dbReference type="SUPFAM" id="SSF52833">
    <property type="entry name" value="Thioredoxin-like"/>
    <property type="match status" value="1"/>
</dbReference>
<feature type="region of interest" description="Disordered" evidence="9">
    <location>
        <begin position="361"/>
        <end position="467"/>
    </location>
</feature>
<dbReference type="PROSITE" id="PS50033">
    <property type="entry name" value="UBX"/>
    <property type="match status" value="1"/>
</dbReference>
<dbReference type="KEGG" id="ztr:MYCGRDRAFT_110147"/>
<dbReference type="InterPro" id="IPR001012">
    <property type="entry name" value="UBX_dom"/>
</dbReference>
<dbReference type="InterPro" id="IPR036249">
    <property type="entry name" value="Thioredoxin-like_sf"/>
</dbReference>
<proteinExistence type="inferred from homology"/>
<dbReference type="SUPFAM" id="SSF48179">
    <property type="entry name" value="6-phosphogluconate dehydrogenase C-terminal domain-like"/>
    <property type="match status" value="1"/>
</dbReference>
<dbReference type="InParanoid" id="F9XFJ5"/>
<dbReference type="HOGENOM" id="CLU_297205_0_0_1"/>
<feature type="region of interest" description="Disordered" evidence="9">
    <location>
        <begin position="42"/>
        <end position="101"/>
    </location>
</feature>
<dbReference type="EMBL" id="CM001202">
    <property type="protein sequence ID" value="EGP86175.1"/>
    <property type="molecule type" value="Genomic_DNA"/>
</dbReference>
<dbReference type="CDD" id="cd14273">
    <property type="entry name" value="UBA_TAP-C_like"/>
    <property type="match status" value="1"/>
</dbReference>
<dbReference type="GO" id="GO:0051287">
    <property type="term" value="F:NAD binding"/>
    <property type="evidence" value="ECO:0007669"/>
    <property type="project" value="UniProtKB-UniRule"/>
</dbReference>
<feature type="region of interest" description="Disordered" evidence="9">
    <location>
        <begin position="795"/>
        <end position="832"/>
    </location>
</feature>
<dbReference type="InterPro" id="IPR006168">
    <property type="entry name" value="G3P_DH_NAD-dep"/>
</dbReference>
<dbReference type="Pfam" id="PF13899">
    <property type="entry name" value="Thioredoxin_7"/>
    <property type="match status" value="1"/>
</dbReference>
<dbReference type="InterPro" id="IPR003903">
    <property type="entry name" value="UIM_dom"/>
</dbReference>
<comment type="catalytic activity">
    <reaction evidence="5 8">
        <text>sn-glycerol 3-phosphate + NAD(+) = dihydroxyacetone phosphate + NADH + H(+)</text>
        <dbReference type="Rhea" id="RHEA:11092"/>
        <dbReference type="ChEBI" id="CHEBI:15378"/>
        <dbReference type="ChEBI" id="CHEBI:57540"/>
        <dbReference type="ChEBI" id="CHEBI:57597"/>
        <dbReference type="ChEBI" id="CHEBI:57642"/>
        <dbReference type="ChEBI" id="CHEBI:57945"/>
        <dbReference type="EC" id="1.1.1.8"/>
    </reaction>
</comment>
<feature type="region of interest" description="Disordered" evidence="9">
    <location>
        <begin position="554"/>
        <end position="602"/>
    </location>
</feature>
<feature type="compositionally biased region" description="Low complexity" evidence="9">
    <location>
        <begin position="802"/>
        <end position="813"/>
    </location>
</feature>
<comment type="similarity">
    <text evidence="1 7">Belongs to the NAD-dependent glycerol-3-phosphate dehydrogenase family.</text>
</comment>
<feature type="compositionally biased region" description="Low complexity" evidence="9">
    <location>
        <begin position="584"/>
        <end position="595"/>
    </location>
</feature>
<dbReference type="Gene3D" id="3.40.30.10">
    <property type="entry name" value="Glutaredoxin"/>
    <property type="match status" value="1"/>
</dbReference>
<dbReference type="Pfam" id="PF14555">
    <property type="entry name" value="UBA_4"/>
    <property type="match status" value="1"/>
</dbReference>
<feature type="compositionally biased region" description="Polar residues" evidence="9">
    <location>
        <begin position="436"/>
        <end position="456"/>
    </location>
</feature>
<feature type="compositionally biased region" description="Basic and acidic residues" evidence="9">
    <location>
        <begin position="367"/>
        <end position="380"/>
    </location>
</feature>
<dbReference type="Pfam" id="PF07479">
    <property type="entry name" value="NAD_Gly3P_dh_C"/>
    <property type="match status" value="1"/>
</dbReference>
<dbReference type="InterPro" id="IPR011128">
    <property type="entry name" value="G3P_DH_NAD-dep_N"/>
</dbReference>
<evidence type="ECO:0000256" key="6">
    <source>
        <dbReference type="ARBA" id="ARBA00072861"/>
    </source>
</evidence>
<dbReference type="GeneID" id="13397939"/>
<feature type="compositionally biased region" description="Acidic residues" evidence="9">
    <location>
        <begin position="69"/>
        <end position="85"/>
    </location>
</feature>
<evidence type="ECO:0000256" key="8">
    <source>
        <dbReference type="RuleBase" id="RU361243"/>
    </source>
</evidence>
<evidence type="ECO:0000256" key="4">
    <source>
        <dbReference type="ARBA" id="ARBA00023027"/>
    </source>
</evidence>
<evidence type="ECO:0000256" key="5">
    <source>
        <dbReference type="ARBA" id="ARBA00048683"/>
    </source>
</evidence>
<dbReference type="InterPro" id="IPR006577">
    <property type="entry name" value="UAS"/>
</dbReference>
<dbReference type="SUPFAM" id="SSF51735">
    <property type="entry name" value="NAD(P)-binding Rossmann-fold domains"/>
    <property type="match status" value="1"/>
</dbReference>
<dbReference type="GO" id="GO:0046168">
    <property type="term" value="P:glycerol-3-phosphate catabolic process"/>
    <property type="evidence" value="ECO:0007669"/>
    <property type="project" value="UniProtKB-UniRule"/>
</dbReference>
<dbReference type="FunCoup" id="F9XFJ5">
    <property type="interactions" value="945"/>
</dbReference>
<dbReference type="Gene3D" id="1.10.1040.10">
    <property type="entry name" value="N-(1-d-carboxylethyl)-l-norvaline Dehydrogenase, domain 2"/>
    <property type="match status" value="1"/>
</dbReference>
<dbReference type="Gene3D" id="1.10.8.10">
    <property type="entry name" value="DNA helicase RuvA subunit, C-terminal domain"/>
    <property type="match status" value="1"/>
</dbReference>
<evidence type="ECO:0000256" key="1">
    <source>
        <dbReference type="ARBA" id="ARBA00011009"/>
    </source>
</evidence>
<dbReference type="GO" id="GO:0005975">
    <property type="term" value="P:carbohydrate metabolic process"/>
    <property type="evidence" value="ECO:0007669"/>
    <property type="project" value="InterPro"/>
</dbReference>
<dbReference type="SMART" id="SM00594">
    <property type="entry name" value="UAS"/>
    <property type="match status" value="1"/>
</dbReference>
<dbReference type="FunFam" id="1.10.1040.10:FF:000004">
    <property type="entry name" value="Glycerol-3-phosphate dehydrogenase [NAD(+)]"/>
    <property type="match status" value="1"/>
</dbReference>
<dbReference type="eggNOG" id="KOG1364">
    <property type="taxonomic scope" value="Eukaryota"/>
</dbReference>
<dbReference type="SUPFAM" id="SSF54236">
    <property type="entry name" value="Ubiquitin-like"/>
    <property type="match status" value="1"/>
</dbReference>
<protein>
    <recommendedName>
        <fullName evidence="6 8">Glycerol-3-phosphate dehydrogenase [NAD(+)]</fullName>
        <ecNumber evidence="2 8">1.1.1.8</ecNumber>
    </recommendedName>
</protein>
<dbReference type="InterPro" id="IPR036291">
    <property type="entry name" value="NAD(P)-bd_dom_sf"/>
</dbReference>
<dbReference type="InterPro" id="IPR008927">
    <property type="entry name" value="6-PGluconate_DH-like_C_sf"/>
</dbReference>
<evidence type="ECO:0000313" key="12">
    <source>
        <dbReference type="Proteomes" id="UP000008062"/>
    </source>
</evidence>
<dbReference type="Gene3D" id="3.40.50.720">
    <property type="entry name" value="NAD(P)-binding Rossmann-like Domain"/>
    <property type="match status" value="1"/>
</dbReference>
<dbReference type="PROSITE" id="PS00957">
    <property type="entry name" value="NAD_G3PDH"/>
    <property type="match status" value="1"/>
</dbReference>
<dbReference type="CDD" id="cd01767">
    <property type="entry name" value="UBX"/>
    <property type="match status" value="1"/>
</dbReference>
<feature type="compositionally biased region" description="Polar residues" evidence="9">
    <location>
        <begin position="557"/>
        <end position="573"/>
    </location>
</feature>
<dbReference type="GO" id="GO:0005829">
    <property type="term" value="C:cytosol"/>
    <property type="evidence" value="ECO:0007669"/>
    <property type="project" value="TreeGrafter"/>
</dbReference>
<reference evidence="11 12" key="1">
    <citation type="journal article" date="2011" name="PLoS Genet.">
        <title>Finished genome of the fungal wheat pathogen Mycosphaerella graminicola reveals dispensome structure, chromosome plasticity, and stealth pathogenesis.</title>
        <authorList>
            <person name="Goodwin S.B."/>
            <person name="Ben M'barek S."/>
            <person name="Dhillon B."/>
            <person name="Wittenberg A.H.J."/>
            <person name="Crane C.F."/>
            <person name="Hane J.K."/>
            <person name="Foster A.J."/>
            <person name="Van der Lee T.A.J."/>
            <person name="Grimwood J."/>
            <person name="Aerts A."/>
            <person name="Antoniw J."/>
            <person name="Bailey A."/>
            <person name="Bluhm B."/>
            <person name="Bowler J."/>
            <person name="Bristow J."/>
            <person name="van der Burgt A."/>
            <person name="Canto-Canche B."/>
            <person name="Churchill A.C.L."/>
            <person name="Conde-Ferraez L."/>
            <person name="Cools H.J."/>
            <person name="Coutinho P.M."/>
            <person name="Csukai M."/>
            <person name="Dehal P."/>
            <person name="De Wit P."/>
            <person name="Donzelli B."/>
            <person name="van de Geest H.C."/>
            <person name="van Ham R.C.H.J."/>
            <person name="Hammond-Kosack K.E."/>
            <person name="Henrissat B."/>
            <person name="Kilian A."/>
            <person name="Kobayashi A.K."/>
            <person name="Koopmann E."/>
            <person name="Kourmpetis Y."/>
            <person name="Kuzniar A."/>
            <person name="Lindquist E."/>
            <person name="Lombard V."/>
            <person name="Maliepaard C."/>
            <person name="Martins N."/>
            <person name="Mehrabi R."/>
            <person name="Nap J.P.H."/>
            <person name="Ponomarenko A."/>
            <person name="Rudd J.J."/>
            <person name="Salamov A."/>
            <person name="Schmutz J."/>
            <person name="Schouten H.J."/>
            <person name="Shapiro H."/>
            <person name="Stergiopoulos I."/>
            <person name="Torriani S.F.F."/>
            <person name="Tu H."/>
            <person name="de Vries R.P."/>
            <person name="Waalwijk C."/>
            <person name="Ware S.B."/>
            <person name="Wiebenga A."/>
            <person name="Zwiers L.-H."/>
            <person name="Oliver R.P."/>
            <person name="Grigoriev I.V."/>
            <person name="Kema G.H.J."/>
        </authorList>
    </citation>
    <scope>NUCLEOTIDE SEQUENCE [LARGE SCALE GENOMIC DNA]</scope>
    <source>
        <strain evidence="12">CBS 115943 / IPO323</strain>
    </source>
</reference>
<keyword evidence="3 7" id="KW-0560">Oxidoreductase</keyword>